<dbReference type="SUPFAM" id="SSF48695">
    <property type="entry name" value="Multiheme cytochromes"/>
    <property type="match status" value="1"/>
</dbReference>
<keyword evidence="11" id="KW-0812">Transmembrane</keyword>
<evidence type="ECO:0000256" key="3">
    <source>
        <dbReference type="ARBA" id="ARBA00011887"/>
    </source>
</evidence>
<keyword evidence="5" id="KW-0479">Metal-binding</keyword>
<dbReference type="Pfam" id="PF02335">
    <property type="entry name" value="Cytochrom_C552"/>
    <property type="match status" value="1"/>
</dbReference>
<dbReference type="PANTHER" id="PTHR30633">
    <property type="entry name" value="CYTOCHROME C-552 RESPIRATORY NITRITE REDUCTASE"/>
    <property type="match status" value="1"/>
</dbReference>
<dbReference type="Proteomes" id="UP000000925">
    <property type="component" value="Chromosome"/>
</dbReference>
<keyword evidence="4" id="KW-0349">Heme</keyword>
<evidence type="ECO:0000256" key="8">
    <source>
        <dbReference type="ARBA" id="ARBA00023002"/>
    </source>
</evidence>
<evidence type="ECO:0000256" key="11">
    <source>
        <dbReference type="SAM" id="Phobius"/>
    </source>
</evidence>
<dbReference type="GO" id="GO:0020037">
    <property type="term" value="F:heme binding"/>
    <property type="evidence" value="ECO:0007669"/>
    <property type="project" value="TreeGrafter"/>
</dbReference>
<keyword evidence="11" id="KW-1133">Transmembrane helix</keyword>
<evidence type="ECO:0000256" key="9">
    <source>
        <dbReference type="ARBA" id="ARBA00023004"/>
    </source>
</evidence>
<dbReference type="InterPro" id="IPR003321">
    <property type="entry name" value="Cyt_c552"/>
</dbReference>
<dbReference type="RefSeq" id="WP_013044643.1">
    <property type="nucleotide sequence ID" value="NC_014008.1"/>
</dbReference>
<name>D5ER81_CORAD</name>
<dbReference type="KEGG" id="caa:Caka_2912"/>
<dbReference type="PIRSF" id="PIRSF000243">
    <property type="entry name" value="Cyt_c552"/>
    <property type="match status" value="1"/>
</dbReference>
<dbReference type="Gene3D" id="1.20.140.10">
    <property type="entry name" value="Butyryl-CoA Dehydrogenase, subunit A, domain 3"/>
    <property type="match status" value="1"/>
</dbReference>
<evidence type="ECO:0000256" key="10">
    <source>
        <dbReference type="ARBA" id="ARBA00049131"/>
    </source>
</evidence>
<comment type="similarity">
    <text evidence="2">Belongs to the cytochrome c-552 family.</text>
</comment>
<sequence>MNRFHTNRSRGAVGYVLVFCITAIGVALVTALLMNIFERKAEAKNPYVRLVEVTEDTTDPEVWGTNWPKQYESYKLTALATRTRFGGHGGSEAMPEEKIERDPWLKRMFLGYAFSIDYRDRRGHAYMLYDQEQTERLTKPQSGSCLHCHASVMPLYRELGDGDAIAGFEATHQMSYQELNTMLHDMGHAHPVSCVDCHDSETMKLRVTRPGFIQGIQMLAESDAELPQMPSIERWRKTDRSTPYDPNELASRTEMRSFVCGQCHVEYYCSSAMPLEFPWSKGLTVEDTEAHWNETTFEDGKRFYDYIHKESGAEILKAQHPEFELWSQGIHSRAGVSCADCHMPYQRDGASKVSDHWVRSPLLNVNRACQTCHHVEEKELLARVDAIQDRNFKLLQNGGKAIVDLLDAIQEAKDAGATQEDLKEALELQRKAQWYLDFIAAENSMGFHAPQEAARILGEAADIARQGQVSALRVKADKLSK</sequence>
<dbReference type="CDD" id="cd00548">
    <property type="entry name" value="NrfA-like"/>
    <property type="match status" value="1"/>
</dbReference>
<evidence type="ECO:0000256" key="2">
    <source>
        <dbReference type="ARBA" id="ARBA00009288"/>
    </source>
</evidence>
<dbReference type="GO" id="GO:0030288">
    <property type="term" value="C:outer membrane-bounded periplasmic space"/>
    <property type="evidence" value="ECO:0007669"/>
    <property type="project" value="TreeGrafter"/>
</dbReference>
<evidence type="ECO:0000313" key="13">
    <source>
        <dbReference type="Proteomes" id="UP000000925"/>
    </source>
</evidence>
<keyword evidence="9" id="KW-0408">Iron</keyword>
<comment type="subcellular location">
    <subcellularLocation>
        <location evidence="1">Cell envelope</location>
    </subcellularLocation>
</comment>
<evidence type="ECO:0000256" key="5">
    <source>
        <dbReference type="ARBA" id="ARBA00022723"/>
    </source>
</evidence>
<dbReference type="STRING" id="583355.Caka_2912"/>
<keyword evidence="7" id="KW-0106">Calcium</keyword>
<keyword evidence="6" id="KW-0732">Signal</keyword>
<dbReference type="PANTHER" id="PTHR30633:SF0">
    <property type="entry name" value="CYTOCHROME C-552"/>
    <property type="match status" value="1"/>
</dbReference>
<keyword evidence="11" id="KW-0472">Membrane</keyword>
<dbReference type="EC" id="1.7.2.2" evidence="3"/>
<reference evidence="12 13" key="1">
    <citation type="journal article" date="2010" name="Stand. Genomic Sci.">
        <title>Complete genome sequence of Coraliomargarita akajimensis type strain (04OKA010-24).</title>
        <authorList>
            <person name="Mavromatis K."/>
            <person name="Abt B."/>
            <person name="Brambilla E."/>
            <person name="Lapidus A."/>
            <person name="Copeland A."/>
            <person name="Deshpande S."/>
            <person name="Nolan M."/>
            <person name="Lucas S."/>
            <person name="Tice H."/>
            <person name="Cheng J.F."/>
            <person name="Han C."/>
            <person name="Detter J.C."/>
            <person name="Woyke T."/>
            <person name="Goodwin L."/>
            <person name="Pitluck S."/>
            <person name="Held B."/>
            <person name="Brettin T."/>
            <person name="Tapia R."/>
            <person name="Ivanova N."/>
            <person name="Mikhailova N."/>
            <person name="Pati A."/>
            <person name="Liolios K."/>
            <person name="Chen A."/>
            <person name="Palaniappan K."/>
            <person name="Land M."/>
            <person name="Hauser L."/>
            <person name="Chang Y.J."/>
            <person name="Jeffries C.D."/>
            <person name="Rohde M."/>
            <person name="Goker M."/>
            <person name="Bristow J."/>
            <person name="Eisen J.A."/>
            <person name="Markowitz V."/>
            <person name="Hugenholtz P."/>
            <person name="Klenk H.P."/>
            <person name="Kyrpides N.C."/>
        </authorList>
    </citation>
    <scope>NUCLEOTIDE SEQUENCE [LARGE SCALE GENOMIC DNA]</scope>
    <source>
        <strain evidence="13">DSM 45221 / IAM 15411 / JCM 23193 / KCTC 12865</strain>
    </source>
</reference>
<feature type="transmembrane region" description="Helical" evidence="11">
    <location>
        <begin position="12"/>
        <end position="37"/>
    </location>
</feature>
<dbReference type="InterPro" id="IPR036280">
    <property type="entry name" value="Multihaem_cyt_sf"/>
</dbReference>
<keyword evidence="8 12" id="KW-0560">Oxidoreductase</keyword>
<gene>
    <name evidence="12" type="ordered locus">Caka_2912</name>
</gene>
<evidence type="ECO:0000256" key="4">
    <source>
        <dbReference type="ARBA" id="ARBA00022617"/>
    </source>
</evidence>
<comment type="catalytic activity">
    <reaction evidence="10">
        <text>6 Fe(III)-[cytochrome c] + NH4(+) + 2 H2O = 6 Fe(II)-[cytochrome c] + nitrite + 8 H(+)</text>
        <dbReference type="Rhea" id="RHEA:13089"/>
        <dbReference type="Rhea" id="RHEA-COMP:10350"/>
        <dbReference type="Rhea" id="RHEA-COMP:14399"/>
        <dbReference type="ChEBI" id="CHEBI:15377"/>
        <dbReference type="ChEBI" id="CHEBI:15378"/>
        <dbReference type="ChEBI" id="CHEBI:16301"/>
        <dbReference type="ChEBI" id="CHEBI:28938"/>
        <dbReference type="ChEBI" id="CHEBI:29033"/>
        <dbReference type="ChEBI" id="CHEBI:29034"/>
        <dbReference type="EC" id="1.7.2.2"/>
    </reaction>
</comment>
<protein>
    <recommendedName>
        <fullName evidence="3">nitrite reductase (cytochrome; ammonia-forming)</fullName>
        <ecNumber evidence="3">1.7.2.2</ecNumber>
    </recommendedName>
</protein>
<keyword evidence="13" id="KW-1185">Reference proteome</keyword>
<evidence type="ECO:0000313" key="12">
    <source>
        <dbReference type="EMBL" id="ADE55925.1"/>
    </source>
</evidence>
<dbReference type="AlphaFoldDB" id="D5ER81"/>
<accession>D5ER81</accession>
<dbReference type="GO" id="GO:0019645">
    <property type="term" value="P:anaerobic electron transport chain"/>
    <property type="evidence" value="ECO:0007669"/>
    <property type="project" value="TreeGrafter"/>
</dbReference>
<dbReference type="HOGENOM" id="CLU_035040_1_0_0"/>
<dbReference type="Gene3D" id="1.10.1130.10">
    <property type="entry name" value="Flavocytochrome C3, Chain A"/>
    <property type="match status" value="1"/>
</dbReference>
<evidence type="ECO:0000256" key="1">
    <source>
        <dbReference type="ARBA" id="ARBA00004196"/>
    </source>
</evidence>
<dbReference type="eggNOG" id="COG3303">
    <property type="taxonomic scope" value="Bacteria"/>
</dbReference>
<organism evidence="12 13">
    <name type="scientific">Coraliomargarita akajimensis (strain DSM 45221 / IAM 15411 / JCM 23193 / KCTC 12865 / 04OKA010-24)</name>
    <dbReference type="NCBI Taxonomy" id="583355"/>
    <lineage>
        <taxon>Bacteria</taxon>
        <taxon>Pseudomonadati</taxon>
        <taxon>Verrucomicrobiota</taxon>
        <taxon>Opitutia</taxon>
        <taxon>Puniceicoccales</taxon>
        <taxon>Coraliomargaritaceae</taxon>
        <taxon>Coraliomargarita</taxon>
    </lineage>
</organism>
<evidence type="ECO:0000256" key="6">
    <source>
        <dbReference type="ARBA" id="ARBA00022729"/>
    </source>
</evidence>
<dbReference type="GO" id="GO:0046872">
    <property type="term" value="F:metal ion binding"/>
    <property type="evidence" value="ECO:0007669"/>
    <property type="project" value="UniProtKB-KW"/>
</dbReference>
<proteinExistence type="inferred from homology"/>
<evidence type="ECO:0000256" key="7">
    <source>
        <dbReference type="ARBA" id="ARBA00022837"/>
    </source>
</evidence>
<dbReference type="EMBL" id="CP001998">
    <property type="protein sequence ID" value="ADE55925.1"/>
    <property type="molecule type" value="Genomic_DNA"/>
</dbReference>
<dbReference type="GO" id="GO:0042279">
    <property type="term" value="F:nitrite reductase (cytochrome, ammonia-forming) activity"/>
    <property type="evidence" value="ECO:0007669"/>
    <property type="project" value="UniProtKB-EC"/>
</dbReference>
<dbReference type="OrthoDB" id="9780421at2"/>